<feature type="domain" description="GGDEF" evidence="4">
    <location>
        <begin position="418"/>
        <end position="551"/>
    </location>
</feature>
<evidence type="ECO:0000256" key="3">
    <source>
        <dbReference type="SAM" id="Phobius"/>
    </source>
</evidence>
<dbReference type="STRING" id="1122189.SAMN02745165_03571"/>
<dbReference type="InterPro" id="IPR000160">
    <property type="entry name" value="GGDEF_dom"/>
</dbReference>
<proteinExistence type="predicted"/>
<dbReference type="Pfam" id="PF00990">
    <property type="entry name" value="GGDEF"/>
    <property type="match status" value="1"/>
</dbReference>
<dbReference type="Proteomes" id="UP000184171">
    <property type="component" value="Unassembled WGS sequence"/>
</dbReference>
<dbReference type="InterPro" id="IPR043128">
    <property type="entry name" value="Rev_trsase/Diguanyl_cyclase"/>
</dbReference>
<keyword evidence="6" id="KW-1185">Reference proteome</keyword>
<evidence type="ECO:0000256" key="2">
    <source>
        <dbReference type="ARBA" id="ARBA00034247"/>
    </source>
</evidence>
<keyword evidence="3" id="KW-1133">Transmembrane helix</keyword>
<accession>A0A1M6NBT9</accession>
<evidence type="ECO:0000313" key="5">
    <source>
        <dbReference type="EMBL" id="SHJ93161.1"/>
    </source>
</evidence>
<dbReference type="NCBIfam" id="TIGR00254">
    <property type="entry name" value="GGDEF"/>
    <property type="match status" value="1"/>
</dbReference>
<dbReference type="InterPro" id="IPR029787">
    <property type="entry name" value="Nucleotide_cyclase"/>
</dbReference>
<protein>
    <recommendedName>
        <fullName evidence="1">diguanylate cyclase</fullName>
        <ecNumber evidence="1">2.7.7.65</ecNumber>
    </recommendedName>
</protein>
<dbReference type="CDD" id="cd01949">
    <property type="entry name" value="GGDEF"/>
    <property type="match status" value="1"/>
</dbReference>
<dbReference type="AlphaFoldDB" id="A0A1M6NBT9"/>
<dbReference type="SUPFAM" id="SSF55073">
    <property type="entry name" value="Nucleotide cyclase"/>
    <property type="match status" value="1"/>
</dbReference>
<dbReference type="FunFam" id="3.30.70.270:FF:000001">
    <property type="entry name" value="Diguanylate cyclase domain protein"/>
    <property type="match status" value="1"/>
</dbReference>
<dbReference type="EMBL" id="FQZT01000026">
    <property type="protein sequence ID" value="SHJ93161.1"/>
    <property type="molecule type" value="Genomic_DNA"/>
</dbReference>
<keyword evidence="3" id="KW-0472">Membrane</keyword>
<dbReference type="EC" id="2.7.7.65" evidence="1"/>
<dbReference type="CDD" id="cd12915">
    <property type="entry name" value="PDC2_DGC_like"/>
    <property type="match status" value="1"/>
</dbReference>
<dbReference type="Gene3D" id="3.30.450.20">
    <property type="entry name" value="PAS domain"/>
    <property type="match status" value="2"/>
</dbReference>
<dbReference type="GO" id="GO:0052621">
    <property type="term" value="F:diguanylate cyclase activity"/>
    <property type="evidence" value="ECO:0007669"/>
    <property type="project" value="UniProtKB-EC"/>
</dbReference>
<organism evidence="5 6">
    <name type="scientific">Malonomonas rubra DSM 5091</name>
    <dbReference type="NCBI Taxonomy" id="1122189"/>
    <lineage>
        <taxon>Bacteria</taxon>
        <taxon>Pseudomonadati</taxon>
        <taxon>Thermodesulfobacteriota</taxon>
        <taxon>Desulfuromonadia</taxon>
        <taxon>Desulfuromonadales</taxon>
        <taxon>Geopsychrobacteraceae</taxon>
        <taxon>Malonomonas</taxon>
    </lineage>
</organism>
<dbReference type="Gene3D" id="3.30.70.270">
    <property type="match status" value="1"/>
</dbReference>
<feature type="transmembrane region" description="Helical" evidence="3">
    <location>
        <begin position="349"/>
        <end position="371"/>
    </location>
</feature>
<dbReference type="PROSITE" id="PS50887">
    <property type="entry name" value="GGDEF"/>
    <property type="match status" value="1"/>
</dbReference>
<dbReference type="SMART" id="SM00267">
    <property type="entry name" value="GGDEF"/>
    <property type="match status" value="1"/>
</dbReference>
<dbReference type="InterPro" id="IPR050469">
    <property type="entry name" value="Diguanylate_Cyclase"/>
</dbReference>
<dbReference type="CDD" id="cd12914">
    <property type="entry name" value="PDC1_DGC_like"/>
    <property type="match status" value="1"/>
</dbReference>
<evidence type="ECO:0000256" key="1">
    <source>
        <dbReference type="ARBA" id="ARBA00012528"/>
    </source>
</evidence>
<evidence type="ECO:0000259" key="4">
    <source>
        <dbReference type="PROSITE" id="PS50887"/>
    </source>
</evidence>
<gene>
    <name evidence="5" type="ORF">SAMN02745165_03571</name>
</gene>
<keyword evidence="3" id="KW-0812">Transmembrane</keyword>
<name>A0A1M6NBT9_MALRU</name>
<dbReference type="PANTHER" id="PTHR45138:SF9">
    <property type="entry name" value="DIGUANYLATE CYCLASE DGCM-RELATED"/>
    <property type="match status" value="1"/>
</dbReference>
<dbReference type="PANTHER" id="PTHR45138">
    <property type="entry name" value="REGULATORY COMPONENTS OF SENSORY TRANSDUCTION SYSTEM"/>
    <property type="match status" value="1"/>
</dbReference>
<sequence>MRAVLSRNLQYIYFLRIHSLASLFDSKTNCYKRNKLAFDLLNVLANNFKNENVDFRYQGGDLTPNQNSTQDLIMLRTWVLGVLCVFVSSFFIGYTIQSQKNATLQEARNHAVNDIHYLGLDIDRTLYGLNQTFTGIENLLRTIDHVDANKPGLIQAALENQLAQNTPVSSLLILNTAGKALYKSNSLQQEELQYSDFFSIHTNHQLKQLYIGRPIAVTGSTDRWQFGVSRGLRNSTGELEMVLVGMVDLNLLFDRYQAIKLSNGASLTLSSLDGYVYTHLPDHQQYVGKFLRNLVRPGDLTKKTIVMRQPVGTDQQIHLIASRRIGNYPLVVSISEPEGTILASWRKTALNFAVLGTVVSLIIMFMTYRVTRYQKKQLRIKEELRNQATTDALTGLANRRSVLEHAEHEIKKARRTGAPLSFILIDLDHFKKVNDTYGHEMGDKVLQRTAKLLNKMCREADIVSRYGGEEFLLLLSNTDLDGALIDAERIRRTLAKQPHRCQNKVFNVTASIGVSQWAEHEENYIEALRRADKALYKVKNLGRNDVDYQCTATVTPLRKNHLRLQD</sequence>
<reference evidence="5 6" key="1">
    <citation type="submission" date="2016-11" db="EMBL/GenBank/DDBJ databases">
        <authorList>
            <person name="Jaros S."/>
            <person name="Januszkiewicz K."/>
            <person name="Wedrychowicz H."/>
        </authorList>
    </citation>
    <scope>NUCLEOTIDE SEQUENCE [LARGE SCALE GENOMIC DNA]</scope>
    <source>
        <strain evidence="5 6">DSM 5091</strain>
    </source>
</reference>
<comment type="catalytic activity">
    <reaction evidence="2">
        <text>2 GTP = 3',3'-c-di-GMP + 2 diphosphate</text>
        <dbReference type="Rhea" id="RHEA:24898"/>
        <dbReference type="ChEBI" id="CHEBI:33019"/>
        <dbReference type="ChEBI" id="CHEBI:37565"/>
        <dbReference type="ChEBI" id="CHEBI:58805"/>
        <dbReference type="EC" id="2.7.7.65"/>
    </reaction>
</comment>
<evidence type="ECO:0000313" key="6">
    <source>
        <dbReference type="Proteomes" id="UP000184171"/>
    </source>
</evidence>
<feature type="transmembrane region" description="Helical" evidence="3">
    <location>
        <begin position="78"/>
        <end position="96"/>
    </location>
</feature>